<evidence type="ECO:0000256" key="1">
    <source>
        <dbReference type="ARBA" id="ARBA00023002"/>
    </source>
</evidence>
<accession>A0A1C6VZG4</accession>
<dbReference type="PANTHER" id="PTHR43818">
    <property type="entry name" value="BCDNA.GH03377"/>
    <property type="match status" value="1"/>
</dbReference>
<dbReference type="STRING" id="47855.GA0070606_5804"/>
<dbReference type="AlphaFoldDB" id="A0A1C6VZG4"/>
<dbReference type="Pfam" id="PF01408">
    <property type="entry name" value="GFO_IDH_MocA"/>
    <property type="match status" value="1"/>
</dbReference>
<feature type="compositionally biased region" description="Low complexity" evidence="2">
    <location>
        <begin position="41"/>
        <end position="60"/>
    </location>
</feature>
<feature type="region of interest" description="Disordered" evidence="2">
    <location>
        <begin position="1"/>
        <end position="60"/>
    </location>
</feature>
<dbReference type="EMBL" id="FMHZ01000002">
    <property type="protein sequence ID" value="SCL71698.1"/>
    <property type="molecule type" value="Genomic_DNA"/>
</dbReference>
<dbReference type="Proteomes" id="UP000199001">
    <property type="component" value="Unassembled WGS sequence"/>
</dbReference>
<dbReference type="Gene3D" id="3.40.50.720">
    <property type="entry name" value="NAD(P)-binding Rossmann-like Domain"/>
    <property type="match status" value="1"/>
</dbReference>
<dbReference type="PANTHER" id="PTHR43818:SF11">
    <property type="entry name" value="BCDNA.GH03377"/>
    <property type="match status" value="1"/>
</dbReference>
<name>A0A1C6VZG4_9ACTN</name>
<feature type="compositionally biased region" description="Low complexity" evidence="2">
    <location>
        <begin position="11"/>
        <end position="22"/>
    </location>
</feature>
<dbReference type="SUPFAM" id="SSF51735">
    <property type="entry name" value="NAD(P)-binding Rossmann-fold domains"/>
    <property type="match status" value="1"/>
</dbReference>
<feature type="domain" description="Gfo/Idh/MocA-like oxidoreductase N-terminal" evidence="3">
    <location>
        <begin position="64"/>
        <end position="185"/>
    </location>
</feature>
<keyword evidence="5" id="KW-1185">Reference proteome</keyword>
<dbReference type="InterPro" id="IPR000683">
    <property type="entry name" value="Gfo/Idh/MocA-like_OxRdtase_N"/>
</dbReference>
<gene>
    <name evidence="4" type="ORF">GA0070606_5804</name>
</gene>
<evidence type="ECO:0000259" key="3">
    <source>
        <dbReference type="Pfam" id="PF01408"/>
    </source>
</evidence>
<evidence type="ECO:0000313" key="5">
    <source>
        <dbReference type="Proteomes" id="UP000199001"/>
    </source>
</evidence>
<keyword evidence="1" id="KW-0560">Oxidoreductase</keyword>
<dbReference type="InterPro" id="IPR050463">
    <property type="entry name" value="Gfo/Idh/MocA_oxidrdct_glycsds"/>
</dbReference>
<organism evidence="4 5">
    <name type="scientific">Micromonospora citrea</name>
    <dbReference type="NCBI Taxonomy" id="47855"/>
    <lineage>
        <taxon>Bacteria</taxon>
        <taxon>Bacillati</taxon>
        <taxon>Actinomycetota</taxon>
        <taxon>Actinomycetes</taxon>
        <taxon>Micromonosporales</taxon>
        <taxon>Micromonosporaceae</taxon>
        <taxon>Micromonospora</taxon>
    </lineage>
</organism>
<sequence>MTAGAERASHATTTGAGRATPGAERETYAAGAGAGRKTRGTETGAGRAAPGAGRRTRAAGGVPRVAIVGANGHGRWHRRVVAPLHAAGRLRLVALVDVRPVEDDPAAPVPDGTLVGTDHREMLRAARPDVVVVCTPPHTHLPIALDCLAAGADLLLEKPPVLSTAEHRELAAALAATGRACQVGFQALGSAALARLTDAIRAGRLGDVTGIATVAAWQRPDGYYARAPWAGRRTLHGRPVLDGALANPLAHAVMQCLAVAEAAAGDGPVRPVRVEVERYRVRPIEVDDTATLRVLSRSGPPVVAAVTLAGEDFVAGEVIVTGTAGRAVLEYPTDRLLLPGDAGPREVPGRRGLLENLLAHRADPAGVPLIAPLARTAPFTAVLEAVTAAPEPTPLGGDLVSATGTGAERVLTVRGINRLLRRAADEGALLSELGVPWATRPHRRDLEEAGGTATHCN</sequence>
<evidence type="ECO:0000313" key="4">
    <source>
        <dbReference type="EMBL" id="SCL71698.1"/>
    </source>
</evidence>
<evidence type="ECO:0000256" key="2">
    <source>
        <dbReference type="SAM" id="MobiDB-lite"/>
    </source>
</evidence>
<dbReference type="GO" id="GO:0000166">
    <property type="term" value="F:nucleotide binding"/>
    <property type="evidence" value="ECO:0007669"/>
    <property type="project" value="InterPro"/>
</dbReference>
<dbReference type="GO" id="GO:0016491">
    <property type="term" value="F:oxidoreductase activity"/>
    <property type="evidence" value="ECO:0007669"/>
    <property type="project" value="UniProtKB-KW"/>
</dbReference>
<proteinExistence type="predicted"/>
<dbReference type="InterPro" id="IPR036291">
    <property type="entry name" value="NAD(P)-bd_dom_sf"/>
</dbReference>
<dbReference type="Gene3D" id="3.30.360.10">
    <property type="entry name" value="Dihydrodipicolinate Reductase, domain 2"/>
    <property type="match status" value="1"/>
</dbReference>
<reference evidence="5" key="1">
    <citation type="submission" date="2016-06" db="EMBL/GenBank/DDBJ databases">
        <authorList>
            <person name="Varghese N."/>
            <person name="Submissions Spin"/>
        </authorList>
    </citation>
    <scope>NUCLEOTIDE SEQUENCE [LARGE SCALE GENOMIC DNA]</scope>
    <source>
        <strain evidence="5">DSM 43903</strain>
    </source>
</reference>
<dbReference type="SUPFAM" id="SSF55347">
    <property type="entry name" value="Glyceraldehyde-3-phosphate dehydrogenase-like, C-terminal domain"/>
    <property type="match status" value="1"/>
</dbReference>
<protein>
    <submittedName>
        <fullName evidence="4">Predicted dehydrogenase</fullName>
    </submittedName>
</protein>